<evidence type="ECO:0000313" key="4">
    <source>
        <dbReference type="EMBL" id="CAA9232024.1"/>
    </source>
</evidence>
<feature type="domain" description="DDE Tnp4" evidence="3">
    <location>
        <begin position="5"/>
        <end position="94"/>
    </location>
</feature>
<evidence type="ECO:0000259" key="3">
    <source>
        <dbReference type="Pfam" id="PF13359"/>
    </source>
</evidence>
<organism evidence="4">
    <name type="scientific">uncultured Adhaeribacter sp</name>
    <dbReference type="NCBI Taxonomy" id="448109"/>
    <lineage>
        <taxon>Bacteria</taxon>
        <taxon>Pseudomonadati</taxon>
        <taxon>Bacteroidota</taxon>
        <taxon>Cytophagia</taxon>
        <taxon>Cytophagales</taxon>
        <taxon>Hymenobacteraceae</taxon>
        <taxon>Adhaeribacter</taxon>
        <taxon>environmental samples</taxon>
    </lineage>
</organism>
<evidence type="ECO:0000256" key="2">
    <source>
        <dbReference type="ARBA" id="ARBA00022723"/>
    </source>
</evidence>
<dbReference type="InterPro" id="IPR027806">
    <property type="entry name" value="HARBI1_dom"/>
</dbReference>
<keyword evidence="2" id="KW-0479">Metal-binding</keyword>
<dbReference type="AlphaFoldDB" id="A0A6J4HSB0"/>
<dbReference type="EMBL" id="CADCTJ010000325">
    <property type="protein sequence ID" value="CAA9232024.1"/>
    <property type="molecule type" value="Genomic_DNA"/>
</dbReference>
<dbReference type="GO" id="GO:0046872">
    <property type="term" value="F:metal ion binding"/>
    <property type="evidence" value="ECO:0007669"/>
    <property type="project" value="UniProtKB-KW"/>
</dbReference>
<protein>
    <recommendedName>
        <fullName evidence="3">DDE Tnp4 domain-containing protein</fullName>
    </recommendedName>
</protein>
<name>A0A6J4HSB0_9BACT</name>
<dbReference type="Pfam" id="PF13359">
    <property type="entry name" value="DDE_Tnp_4"/>
    <property type="match status" value="1"/>
</dbReference>
<comment type="cofactor">
    <cofactor evidence="1">
        <name>a divalent metal cation</name>
        <dbReference type="ChEBI" id="CHEBI:60240"/>
    </cofactor>
</comment>
<reference evidence="4" key="1">
    <citation type="submission" date="2020-02" db="EMBL/GenBank/DDBJ databases">
        <authorList>
            <person name="Meier V. D."/>
        </authorList>
    </citation>
    <scope>NUCLEOTIDE SEQUENCE</scope>
    <source>
        <strain evidence="4">AVDCRST_MAG95</strain>
    </source>
</reference>
<gene>
    <name evidence="4" type="ORF">AVDCRST_MAG95-1027</name>
</gene>
<proteinExistence type="predicted"/>
<accession>A0A6J4HSB0</accession>
<evidence type="ECO:0000256" key="1">
    <source>
        <dbReference type="ARBA" id="ARBA00001968"/>
    </source>
</evidence>
<sequence length="103" mass="11736">MELEFSPEQCLLLDLGFVGYQPPGAQTIRPLKKPHSGELSKYDKLYNRLLASVRVKVEHGLAGVKRIRIVKDKIRLHAEQLRDKVMLIACGLHNLRVAHRNLS</sequence>